<keyword evidence="7" id="KW-1185">Reference proteome</keyword>
<accession>A0A834RHI7</accession>
<reference evidence="5" key="2">
    <citation type="submission" date="2020-01" db="EMBL/GenBank/DDBJ databases">
        <authorList>
            <person name="Korhonen P.K.K."/>
            <person name="Guangxu M.G."/>
            <person name="Wang T.W."/>
            <person name="Stroehlein A.J.S."/>
            <person name="Young N.D."/>
            <person name="Ang C.-S.A."/>
            <person name="Fernando D.W.F."/>
            <person name="Lu H.L."/>
            <person name="Taylor S.T."/>
            <person name="Ehtesham M.E.M."/>
            <person name="Najaraj S.H.N."/>
            <person name="Harsha G.H.G."/>
            <person name="Madugundu A.M."/>
            <person name="Renuse S.R."/>
            <person name="Holt D.H."/>
            <person name="Pandey A.P."/>
            <person name="Papenfuss A.P."/>
            <person name="Gasser R.B.G."/>
            <person name="Fischer K.F."/>
        </authorList>
    </citation>
    <scope>NUCLEOTIDE SEQUENCE</scope>
    <source>
        <strain evidence="5">SSS_KF_BRIS2020</strain>
    </source>
</reference>
<dbReference type="EMBL" id="WVUK01000044">
    <property type="protein sequence ID" value="KAF7495921.1"/>
    <property type="molecule type" value="Genomic_DNA"/>
</dbReference>
<evidence type="ECO:0000256" key="2">
    <source>
        <dbReference type="ARBA" id="ARBA00007288"/>
    </source>
</evidence>
<evidence type="ECO:0000256" key="1">
    <source>
        <dbReference type="ARBA" id="ARBA00003884"/>
    </source>
</evidence>
<evidence type="ECO:0000313" key="6">
    <source>
        <dbReference type="EnsemblMetazoa" id="KAF7495921.1"/>
    </source>
</evidence>
<dbReference type="PANTHER" id="PTHR31952">
    <property type="entry name" value="CB1 CANNABINOID RECEPTOR-INTERACTING PROTEIN 1"/>
    <property type="match status" value="1"/>
</dbReference>
<evidence type="ECO:0000256" key="4">
    <source>
        <dbReference type="ARBA" id="ARBA00026030"/>
    </source>
</evidence>
<dbReference type="AlphaFoldDB" id="A0A834RHI7"/>
<name>A0A834RHI7_SARSC</name>
<dbReference type="GO" id="GO:0005886">
    <property type="term" value="C:plasma membrane"/>
    <property type="evidence" value="ECO:0007669"/>
    <property type="project" value="TreeGrafter"/>
</dbReference>
<dbReference type="Proteomes" id="UP000070412">
    <property type="component" value="Unassembled WGS sequence"/>
</dbReference>
<sequence length="171" mass="19972">MTTKTFIVRIEIHRVKKDGLVDENASKICFKRDGSRFDEEYTLKLPIETNYEFRLQIRPPMPVRSVSLRTDEGDESGIKIVDQSSSENGAMYSFQWDSSNHLPNKKRQRSKFHIIIVFQDNTRLDIPLQVKYYRLENTDHSMWGTPLSHINFECEQSPGLTSSTILAKLFR</sequence>
<dbReference type="EnsemblMetazoa" id="SSS_9012s_mrna">
    <property type="protein sequence ID" value="KAF7495921.1"/>
    <property type="gene ID" value="SSS_9012"/>
</dbReference>
<dbReference type="GO" id="GO:0031718">
    <property type="term" value="F:type 1 cannabinoid receptor binding"/>
    <property type="evidence" value="ECO:0007669"/>
    <property type="project" value="TreeGrafter"/>
</dbReference>
<evidence type="ECO:0000313" key="5">
    <source>
        <dbReference type="EMBL" id="KAF7495921.1"/>
    </source>
</evidence>
<dbReference type="Pfam" id="PF15043">
    <property type="entry name" value="CNRIP1"/>
    <property type="match status" value="1"/>
</dbReference>
<comment type="similarity">
    <text evidence="2">Belongs to the CNRIP family.</text>
</comment>
<evidence type="ECO:0000313" key="7">
    <source>
        <dbReference type="Proteomes" id="UP000070412"/>
    </source>
</evidence>
<organism evidence="5">
    <name type="scientific">Sarcoptes scabiei</name>
    <name type="common">Itch mite</name>
    <name type="synonym">Acarus scabiei</name>
    <dbReference type="NCBI Taxonomy" id="52283"/>
    <lineage>
        <taxon>Eukaryota</taxon>
        <taxon>Metazoa</taxon>
        <taxon>Ecdysozoa</taxon>
        <taxon>Arthropoda</taxon>
        <taxon>Chelicerata</taxon>
        <taxon>Arachnida</taxon>
        <taxon>Acari</taxon>
        <taxon>Acariformes</taxon>
        <taxon>Sarcoptiformes</taxon>
        <taxon>Astigmata</taxon>
        <taxon>Psoroptidia</taxon>
        <taxon>Sarcoptoidea</taxon>
        <taxon>Sarcoptidae</taxon>
        <taxon>Sarcoptinae</taxon>
        <taxon>Sarcoptes</taxon>
    </lineage>
</organism>
<proteinExistence type="inferred from homology"/>
<dbReference type="InterPro" id="IPR029204">
    <property type="entry name" value="CNRIP1"/>
</dbReference>
<keyword evidence="5" id="KW-0675">Receptor</keyword>
<dbReference type="PANTHER" id="PTHR31952:SF1">
    <property type="entry name" value="CB1 CANNABINOID RECEPTOR-INTERACTING PROTEIN 1"/>
    <property type="match status" value="1"/>
</dbReference>
<dbReference type="OrthoDB" id="5920443at2759"/>
<gene>
    <name evidence="5" type="ORF">SSS_9012</name>
</gene>
<comment type="subunit">
    <text evidence="4">Interacts with the cannabinoid receptor CNR1 (via C-terminus). Does not interact with cannabinoid receptor CNR2.</text>
</comment>
<comment type="function">
    <text evidence="1">Suppresses cannabinoid receptor CNR1-mediated tonic inhibition of voltage-gated calcium channels.</text>
</comment>
<reference evidence="6" key="3">
    <citation type="submission" date="2022-06" db="UniProtKB">
        <authorList>
            <consortium name="EnsemblMetazoa"/>
        </authorList>
    </citation>
    <scope>IDENTIFICATION</scope>
</reference>
<protein>
    <recommendedName>
        <fullName evidence="3">CB1 cannabinoid receptor-interacting protein 1</fullName>
    </recommendedName>
</protein>
<evidence type="ECO:0000256" key="3">
    <source>
        <dbReference type="ARBA" id="ARBA00015651"/>
    </source>
</evidence>
<reference evidence="7" key="1">
    <citation type="journal article" date="2020" name="PLoS Negl. Trop. Dis.">
        <title>High-quality nuclear genome for Sarcoptes scabiei-A critical resource for a neglected parasite.</title>
        <authorList>
            <person name="Korhonen P.K."/>
            <person name="Gasser R.B."/>
            <person name="Ma G."/>
            <person name="Wang T."/>
            <person name="Stroehlein A.J."/>
            <person name="Young N.D."/>
            <person name="Ang C.S."/>
            <person name="Fernando D.D."/>
            <person name="Lu H.C."/>
            <person name="Taylor S."/>
            <person name="Reynolds S.L."/>
            <person name="Mofiz E."/>
            <person name="Najaraj S.H."/>
            <person name="Gowda H."/>
            <person name="Madugundu A."/>
            <person name="Renuse S."/>
            <person name="Holt D."/>
            <person name="Pandey A."/>
            <person name="Papenfuss A.T."/>
            <person name="Fischer K."/>
        </authorList>
    </citation>
    <scope>NUCLEOTIDE SEQUENCE [LARGE SCALE GENOMIC DNA]</scope>
</reference>